<dbReference type="OrthoDB" id="158516at2"/>
<comment type="caution">
    <text evidence="1">The sequence shown here is derived from an EMBL/GenBank/DDBJ whole genome shotgun (WGS) entry which is preliminary data.</text>
</comment>
<gene>
    <name evidence="1" type="ORF">AUC69_03470</name>
</gene>
<dbReference type="Proteomes" id="UP000094472">
    <property type="component" value="Unassembled WGS sequence"/>
</dbReference>
<evidence type="ECO:0000313" key="2">
    <source>
        <dbReference type="Proteomes" id="UP000094472"/>
    </source>
</evidence>
<dbReference type="EMBL" id="LPWF01000036">
    <property type="protein sequence ID" value="ODR94220.1"/>
    <property type="molecule type" value="Genomic_DNA"/>
</dbReference>
<name>A0A1E3VKZ9_9HYPH</name>
<proteinExistence type="predicted"/>
<evidence type="ECO:0000313" key="1">
    <source>
        <dbReference type="EMBL" id="ODR94220.1"/>
    </source>
</evidence>
<organism evidence="1 2">
    <name type="scientific">Methyloceanibacter superfactus</name>
    <dbReference type="NCBI Taxonomy" id="1774969"/>
    <lineage>
        <taxon>Bacteria</taxon>
        <taxon>Pseudomonadati</taxon>
        <taxon>Pseudomonadota</taxon>
        <taxon>Alphaproteobacteria</taxon>
        <taxon>Hyphomicrobiales</taxon>
        <taxon>Hyphomicrobiaceae</taxon>
        <taxon>Methyloceanibacter</taxon>
    </lineage>
</organism>
<sequence length="88" mass="9464">MSDNDNNDHVTKAGSLALRYVQKCADTWLAQPMPLAPAVKEQALAESMLLHGVALFSEGRRNAPCAELLRHLADNLAETPDAAPPTVN</sequence>
<keyword evidence="2" id="KW-1185">Reference proteome</keyword>
<protein>
    <submittedName>
        <fullName evidence="1">Uncharacterized protein</fullName>
    </submittedName>
</protein>
<dbReference type="AlphaFoldDB" id="A0A1E3VKZ9"/>
<dbReference type="RefSeq" id="WP_069442820.1">
    <property type="nucleotide sequence ID" value="NZ_LPWF01000036.1"/>
</dbReference>
<reference evidence="1 2" key="1">
    <citation type="journal article" date="2016" name="Environ. Microbiol.">
        <title>New Methyloceanibacter diversity from North Sea sediments includes methanotroph containing solely the soluble methane monooxygenase.</title>
        <authorList>
            <person name="Vekeman B."/>
            <person name="Kerckhof F.M."/>
            <person name="Cremers G."/>
            <person name="de Vos P."/>
            <person name="Vandamme P."/>
            <person name="Boon N."/>
            <person name="Op den Camp H.J."/>
            <person name="Heylen K."/>
        </authorList>
    </citation>
    <scope>NUCLEOTIDE SEQUENCE [LARGE SCALE GENOMIC DNA]</scope>
    <source>
        <strain evidence="1 2">R-67175</strain>
    </source>
</reference>
<accession>A0A1E3VKZ9</accession>